<dbReference type="KEGG" id="ccac:CcaHIS019_0401020"/>
<dbReference type="GO" id="GO:0016616">
    <property type="term" value="F:oxidoreductase activity, acting on the CH-OH group of donors, NAD or NADP as acceptor"/>
    <property type="evidence" value="ECO:0007669"/>
    <property type="project" value="TreeGrafter"/>
</dbReference>
<dbReference type="SUPFAM" id="SSF51735">
    <property type="entry name" value="NAD(P)-binding Rossmann-fold domains"/>
    <property type="match status" value="1"/>
</dbReference>
<gene>
    <name evidence="4" type="ORF">CcaverHIS019_0401020</name>
</gene>
<dbReference type="RefSeq" id="XP_060456547.1">
    <property type="nucleotide sequence ID" value="XM_060599898.1"/>
</dbReference>
<evidence type="ECO:0000259" key="3">
    <source>
        <dbReference type="Pfam" id="PF01370"/>
    </source>
</evidence>
<feature type="domain" description="NAD-dependent epimerase/dehydratase" evidence="3">
    <location>
        <begin position="9"/>
        <end position="203"/>
    </location>
</feature>
<comment type="similarity">
    <text evidence="2">Belongs to the NAD(P)-dependent epimerase/dehydratase family. Dihydroflavonol-4-reductase subfamily.</text>
</comment>
<dbReference type="EMBL" id="AP028215">
    <property type="protein sequence ID" value="BEI91282.1"/>
    <property type="molecule type" value="Genomic_DNA"/>
</dbReference>
<evidence type="ECO:0000256" key="1">
    <source>
        <dbReference type="ARBA" id="ARBA00023002"/>
    </source>
</evidence>
<accession>A0AA48L3J5</accession>
<evidence type="ECO:0000256" key="2">
    <source>
        <dbReference type="ARBA" id="ARBA00023445"/>
    </source>
</evidence>
<dbReference type="PANTHER" id="PTHR10366">
    <property type="entry name" value="NAD DEPENDENT EPIMERASE/DEHYDRATASE"/>
    <property type="match status" value="1"/>
</dbReference>
<keyword evidence="1" id="KW-0560">Oxidoreductase</keyword>
<dbReference type="PANTHER" id="PTHR10366:SF564">
    <property type="entry name" value="STEROL-4-ALPHA-CARBOXYLATE 3-DEHYDROGENASE, DECARBOXYLATING"/>
    <property type="match status" value="1"/>
</dbReference>
<evidence type="ECO:0000313" key="4">
    <source>
        <dbReference type="EMBL" id="BEI91282.1"/>
    </source>
</evidence>
<proteinExistence type="inferred from homology"/>
<dbReference type="Gene3D" id="3.40.50.720">
    <property type="entry name" value="NAD(P)-binding Rossmann-like Domain"/>
    <property type="match status" value="1"/>
</dbReference>
<dbReference type="InterPro" id="IPR050425">
    <property type="entry name" value="NAD(P)_dehydrat-like"/>
</dbReference>
<organism evidence="4 5">
    <name type="scientific">Cutaneotrichosporon cavernicola</name>
    <dbReference type="NCBI Taxonomy" id="279322"/>
    <lineage>
        <taxon>Eukaryota</taxon>
        <taxon>Fungi</taxon>
        <taxon>Dikarya</taxon>
        <taxon>Basidiomycota</taxon>
        <taxon>Agaricomycotina</taxon>
        <taxon>Tremellomycetes</taxon>
        <taxon>Trichosporonales</taxon>
        <taxon>Trichosporonaceae</taxon>
        <taxon>Cutaneotrichosporon</taxon>
    </lineage>
</organism>
<dbReference type="Proteomes" id="UP001233271">
    <property type="component" value="Chromosome 4"/>
</dbReference>
<dbReference type="GeneID" id="85495152"/>
<protein>
    <recommendedName>
        <fullName evidence="3">NAD-dependent epimerase/dehydratase domain-containing protein</fullName>
    </recommendedName>
</protein>
<name>A0AA48L3J5_9TREE</name>
<dbReference type="InterPro" id="IPR001509">
    <property type="entry name" value="Epimerase_deHydtase"/>
</dbReference>
<dbReference type="AlphaFoldDB" id="A0AA48L3J5"/>
<dbReference type="InterPro" id="IPR036291">
    <property type="entry name" value="NAD(P)-bd_dom_sf"/>
</dbReference>
<keyword evidence="5" id="KW-1185">Reference proteome</keyword>
<evidence type="ECO:0000313" key="5">
    <source>
        <dbReference type="Proteomes" id="UP001233271"/>
    </source>
</evidence>
<reference evidence="4" key="1">
    <citation type="journal article" date="2023" name="BMC Genomics">
        <title>Chromosome-level genome assemblies of Cutaneotrichosporon spp. (Trichosporonales, Basidiomycota) reveal imbalanced evolution between nucleotide sequences and chromosome synteny.</title>
        <authorList>
            <person name="Kobayashi Y."/>
            <person name="Kayamori A."/>
            <person name="Aoki K."/>
            <person name="Shiwa Y."/>
            <person name="Matsutani M."/>
            <person name="Fujita N."/>
            <person name="Sugita T."/>
            <person name="Iwasaki W."/>
            <person name="Tanaka N."/>
            <person name="Takashima M."/>
        </authorList>
    </citation>
    <scope>NUCLEOTIDE SEQUENCE</scope>
    <source>
        <strain evidence="4">HIS019</strain>
    </source>
</reference>
<dbReference type="Pfam" id="PF01370">
    <property type="entry name" value="Epimerase"/>
    <property type="match status" value="1"/>
</dbReference>
<sequence>MPAVDSGLVLVTGASGFLGTYVVKELLQRGYGVRAVVRDTVKGEYVQNKFPGAKYAIVKDMAEPGAYDHVIKGIDAVVHVASPLDFDNTGGPEAVIGPAVFGVENLLKAASDPALGGNVKRFVQISSFAAIAGLPDGHAKTLTEEQWNDADLNKTYELGAAAPGALKYVASKVEAERAFWKWFEEKRAFDGVTILPGMILGTPMEYSPSGQLGLTNGWVAAFAGPSNFGIDFEFWSPVGINDVAFATVSALSKPDAGGERYLLAGPPLFGNDVAILAEEYFPSAPTKPNRDPAFRDAQKARASKFDGSKAEKAFGFKYRPTEDVVRELFDLVKERQVA</sequence>